<keyword evidence="1" id="KW-0346">Stress response</keyword>
<protein>
    <submittedName>
        <fullName evidence="1">Heat shock factor-binding protein 1 helix, Nucleus, TRANSCRIPTION.8A</fullName>
    </submittedName>
</protein>
<dbReference type="EMBL" id="BK032735">
    <property type="protein sequence ID" value="DAF57615.1"/>
    <property type="molecule type" value="Genomic_DNA"/>
</dbReference>
<organism evidence="1">
    <name type="scientific">Siphoviridae sp. ctM6i4</name>
    <dbReference type="NCBI Taxonomy" id="2827852"/>
    <lineage>
        <taxon>Viruses</taxon>
        <taxon>Duplodnaviria</taxon>
        <taxon>Heunggongvirae</taxon>
        <taxon>Uroviricota</taxon>
        <taxon>Caudoviricetes</taxon>
    </lineage>
</organism>
<name>A0A8S5T3S2_9CAUD</name>
<proteinExistence type="predicted"/>
<evidence type="ECO:0000313" key="1">
    <source>
        <dbReference type="EMBL" id="DAF57615.1"/>
    </source>
</evidence>
<reference evidence="1" key="1">
    <citation type="journal article" date="2021" name="Proc. Natl. Acad. Sci. U.S.A.">
        <title>A Catalog of Tens of Thousands of Viruses from Human Metagenomes Reveals Hidden Associations with Chronic Diseases.</title>
        <authorList>
            <person name="Tisza M.J."/>
            <person name="Buck C.B."/>
        </authorList>
    </citation>
    <scope>NUCLEOTIDE SEQUENCE</scope>
    <source>
        <strain evidence="1">CtM6i4</strain>
    </source>
</reference>
<sequence>MNSFDIEMAFEYNDPQKYQVFFETVQIAILDTNNSEQWKYSQIRAAYCAAMSGMAKRLDELEKANND</sequence>
<accession>A0A8S5T3S2</accession>